<dbReference type="Proteomes" id="UP000024329">
    <property type="component" value="Unassembled WGS sequence"/>
</dbReference>
<gene>
    <name evidence="1" type="ORF">BV97_04639</name>
</gene>
<name>A0A031JKZ0_9SPHN</name>
<comment type="caution">
    <text evidence="1">The sequence shown here is derived from an EMBL/GenBank/DDBJ whole genome shotgun (WGS) entry which is preliminary data.</text>
</comment>
<evidence type="ECO:0000313" key="1">
    <source>
        <dbReference type="EMBL" id="EZP74901.1"/>
    </source>
</evidence>
<reference evidence="1 2" key="1">
    <citation type="submission" date="2014-03" db="EMBL/GenBank/DDBJ databases">
        <title>Whole genome sequence of Novosphingobium resinovorum KF1.</title>
        <authorList>
            <person name="Gan H.M."/>
            <person name="Gan H.Y."/>
            <person name="Chew T.H."/>
            <person name="Savka M.A."/>
        </authorList>
    </citation>
    <scope>NUCLEOTIDE SEQUENCE [LARGE SCALE GENOMIC DNA]</scope>
    <source>
        <strain evidence="1 2">KF1</strain>
    </source>
</reference>
<dbReference type="EMBL" id="JFYZ01000040">
    <property type="protein sequence ID" value="EZP74901.1"/>
    <property type="molecule type" value="Genomic_DNA"/>
</dbReference>
<sequence length="40" mass="4306">MHGRCLRFPDGLAATHAPWLMTSIPIASATSQNVSNGWLP</sequence>
<organism evidence="1 2">
    <name type="scientific">Novosphingobium resinovorum</name>
    <dbReference type="NCBI Taxonomy" id="158500"/>
    <lineage>
        <taxon>Bacteria</taxon>
        <taxon>Pseudomonadati</taxon>
        <taxon>Pseudomonadota</taxon>
        <taxon>Alphaproteobacteria</taxon>
        <taxon>Sphingomonadales</taxon>
        <taxon>Sphingomonadaceae</taxon>
        <taxon>Novosphingobium</taxon>
    </lineage>
</organism>
<accession>A0A031JKZ0</accession>
<evidence type="ECO:0000313" key="2">
    <source>
        <dbReference type="Proteomes" id="UP000024329"/>
    </source>
</evidence>
<dbReference type="AlphaFoldDB" id="A0A031JKZ0"/>
<protein>
    <submittedName>
        <fullName evidence="1">Uncharacterized protein</fullName>
    </submittedName>
</protein>
<proteinExistence type="predicted"/>